<reference evidence="6 7" key="1">
    <citation type="submission" date="2022-06" db="EMBL/GenBank/DDBJ databases">
        <title>Genomic Encyclopedia of Archaeal and Bacterial Type Strains, Phase II (KMG-II): from individual species to whole genera.</title>
        <authorList>
            <person name="Goeker M."/>
        </authorList>
    </citation>
    <scope>NUCLEOTIDE SEQUENCE [LARGE SCALE GENOMIC DNA]</scope>
    <source>
        <strain evidence="6 7">DSM 44255</strain>
    </source>
</reference>
<dbReference type="CDD" id="cd00609">
    <property type="entry name" value="AAT_like"/>
    <property type="match status" value="1"/>
</dbReference>
<gene>
    <name evidence="6" type="ORF">LV75_006256</name>
</gene>
<keyword evidence="7" id="KW-1185">Reference proteome</keyword>
<keyword evidence="3" id="KW-0808">Transferase</keyword>
<dbReference type="Pfam" id="PF00155">
    <property type="entry name" value="Aminotran_1_2"/>
    <property type="match status" value="1"/>
</dbReference>
<evidence type="ECO:0000256" key="1">
    <source>
        <dbReference type="ARBA" id="ARBA00001933"/>
    </source>
</evidence>
<evidence type="ECO:0000256" key="4">
    <source>
        <dbReference type="ARBA" id="ARBA00022898"/>
    </source>
</evidence>
<evidence type="ECO:0000256" key="2">
    <source>
        <dbReference type="ARBA" id="ARBA00022576"/>
    </source>
</evidence>
<evidence type="ECO:0000313" key="7">
    <source>
        <dbReference type="Proteomes" id="UP001205185"/>
    </source>
</evidence>
<proteinExistence type="predicted"/>
<name>A0ABT1IM59_9PSEU</name>
<keyword evidence="4" id="KW-0663">Pyridoxal phosphate</keyword>
<dbReference type="GO" id="GO:0008483">
    <property type="term" value="F:transaminase activity"/>
    <property type="evidence" value="ECO:0007669"/>
    <property type="project" value="UniProtKB-KW"/>
</dbReference>
<feature type="domain" description="Aminotransferase class I/classII large" evidence="5">
    <location>
        <begin position="87"/>
        <end position="429"/>
    </location>
</feature>
<evidence type="ECO:0000259" key="5">
    <source>
        <dbReference type="Pfam" id="PF00155"/>
    </source>
</evidence>
<comment type="cofactor">
    <cofactor evidence="1">
        <name>pyridoxal 5'-phosphate</name>
        <dbReference type="ChEBI" id="CHEBI:597326"/>
    </cofactor>
</comment>
<dbReference type="InterPro" id="IPR004839">
    <property type="entry name" value="Aminotransferase_I/II_large"/>
</dbReference>
<evidence type="ECO:0000313" key="6">
    <source>
        <dbReference type="EMBL" id="MCP2273725.1"/>
    </source>
</evidence>
<evidence type="ECO:0000256" key="3">
    <source>
        <dbReference type="ARBA" id="ARBA00022679"/>
    </source>
</evidence>
<comment type="caution">
    <text evidence="6">The sequence shown here is derived from an EMBL/GenBank/DDBJ whole genome shotgun (WGS) entry which is preliminary data.</text>
</comment>
<accession>A0ABT1IM59</accession>
<dbReference type="InterPro" id="IPR015422">
    <property type="entry name" value="PyrdxlP-dep_Trfase_small"/>
</dbReference>
<dbReference type="SUPFAM" id="SSF53383">
    <property type="entry name" value="PLP-dependent transferases"/>
    <property type="match status" value="1"/>
</dbReference>
<dbReference type="Gene3D" id="3.40.640.10">
    <property type="entry name" value="Type I PLP-dependent aspartate aminotransferase-like (Major domain)"/>
    <property type="match status" value="1"/>
</dbReference>
<organism evidence="6 7">
    <name type="scientific">Actinokineospora diospyrosa</name>
    <dbReference type="NCBI Taxonomy" id="103728"/>
    <lineage>
        <taxon>Bacteria</taxon>
        <taxon>Bacillati</taxon>
        <taxon>Actinomycetota</taxon>
        <taxon>Actinomycetes</taxon>
        <taxon>Pseudonocardiales</taxon>
        <taxon>Pseudonocardiaceae</taxon>
        <taxon>Actinokineospora</taxon>
    </lineage>
</organism>
<dbReference type="InterPro" id="IPR015424">
    <property type="entry name" value="PyrdxlP-dep_Trfase"/>
</dbReference>
<sequence length="440" mass="47653">MSLEAISGVLLRAADLHGSVTDPGMESMNFLNEVVGRFPDAISFAPGRPYEGFFETSQVFDYLKAYTEYLANDLGYTESQVRTNIFQYGRTNGHIHGLIARTVLNDEGIEVDPQAVVVTVGCQEGMLLTLRALFAGPDDVLLVSSPCYVGITGTATVLDIPIHPVPEGPHGVDPAAVAAAAAEVRATGKRPRAMYLVPDFANPSGSSMPVSAREELLRVAEQEDLLLLEDNPYGFFLREGNPRPTLKALDRGKRVIYLGSFAKTGFPGARVGYVLADQPVESADGTVGLLSDSLSKIKSMTTVNTAALSQAAIGGMLIQADCRLRDANTQAIAFYRNNLQTVLDQLEHHFPPEVRTPLGISWNAPEGGFFLVVNVPFPANDAALNRAARDYGVLWTPMNYFHHDAEGDYQLRLSCSALDPDTIVEGMTRLASFIKDTIQS</sequence>
<protein>
    <submittedName>
        <fullName evidence="6">Hydroxyphenylglycine aminotransferase</fullName>
    </submittedName>
</protein>
<dbReference type="InterPro" id="IPR050859">
    <property type="entry name" value="Class-I_PLP-dep_aminotransf"/>
</dbReference>
<dbReference type="InterPro" id="IPR015421">
    <property type="entry name" value="PyrdxlP-dep_Trfase_major"/>
</dbReference>
<dbReference type="RefSeq" id="WP_253890914.1">
    <property type="nucleotide sequence ID" value="NZ_BAAAVB010000017.1"/>
</dbReference>
<dbReference type="PANTHER" id="PTHR42790:SF19">
    <property type="entry name" value="KYNURENINE_ALPHA-AMINOADIPATE AMINOTRANSFERASE, MITOCHONDRIAL"/>
    <property type="match status" value="1"/>
</dbReference>
<dbReference type="EMBL" id="JAMTCO010000018">
    <property type="protein sequence ID" value="MCP2273725.1"/>
    <property type="molecule type" value="Genomic_DNA"/>
</dbReference>
<dbReference type="PANTHER" id="PTHR42790">
    <property type="entry name" value="AMINOTRANSFERASE"/>
    <property type="match status" value="1"/>
</dbReference>
<keyword evidence="2 6" id="KW-0032">Aminotransferase</keyword>
<dbReference type="Gene3D" id="3.90.1150.10">
    <property type="entry name" value="Aspartate Aminotransferase, domain 1"/>
    <property type="match status" value="1"/>
</dbReference>
<dbReference type="Proteomes" id="UP001205185">
    <property type="component" value="Unassembled WGS sequence"/>
</dbReference>